<feature type="transmembrane region" description="Helical" evidence="2">
    <location>
        <begin position="89"/>
        <end position="110"/>
    </location>
</feature>
<evidence type="ECO:0000313" key="4">
    <source>
        <dbReference type="Proteomes" id="UP000317650"/>
    </source>
</evidence>
<gene>
    <name evidence="3" type="ORF">C4D60_Mb03t14340</name>
</gene>
<reference evidence="3 4" key="1">
    <citation type="journal article" date="2019" name="Nat. Plants">
        <title>Genome sequencing of Musa balbisiana reveals subgenome evolution and function divergence in polyploid bananas.</title>
        <authorList>
            <person name="Yao X."/>
        </authorList>
    </citation>
    <scope>NUCLEOTIDE SEQUENCE [LARGE SCALE GENOMIC DNA]</scope>
    <source>
        <strain evidence="4">cv. DH-PKW</strain>
        <tissue evidence="3">Leaves</tissue>
    </source>
</reference>
<name>A0A4V4H642_MUSBA</name>
<feature type="compositionally biased region" description="Basic and acidic residues" evidence="1">
    <location>
        <begin position="8"/>
        <end position="17"/>
    </location>
</feature>
<protein>
    <submittedName>
        <fullName evidence="3">Uncharacterized protein</fullName>
    </submittedName>
</protein>
<keyword evidence="2" id="KW-1133">Transmembrane helix</keyword>
<comment type="caution">
    <text evidence="3">The sequence shown here is derived from an EMBL/GenBank/DDBJ whole genome shotgun (WGS) entry which is preliminary data.</text>
</comment>
<evidence type="ECO:0000256" key="1">
    <source>
        <dbReference type="SAM" id="MobiDB-lite"/>
    </source>
</evidence>
<evidence type="ECO:0000313" key="3">
    <source>
        <dbReference type="EMBL" id="THU58446.1"/>
    </source>
</evidence>
<evidence type="ECO:0000256" key="2">
    <source>
        <dbReference type="SAM" id="Phobius"/>
    </source>
</evidence>
<accession>A0A4V4H642</accession>
<dbReference type="AlphaFoldDB" id="A0A4V4H642"/>
<proteinExistence type="predicted"/>
<feature type="region of interest" description="Disordered" evidence="1">
    <location>
        <begin position="1"/>
        <end position="25"/>
    </location>
</feature>
<dbReference type="EMBL" id="PYDT01000006">
    <property type="protein sequence ID" value="THU58446.1"/>
    <property type="molecule type" value="Genomic_DNA"/>
</dbReference>
<keyword evidence="2" id="KW-0472">Membrane</keyword>
<dbReference type="Proteomes" id="UP000317650">
    <property type="component" value="Chromosome 3"/>
</dbReference>
<organism evidence="3 4">
    <name type="scientific">Musa balbisiana</name>
    <name type="common">Banana</name>
    <dbReference type="NCBI Taxonomy" id="52838"/>
    <lineage>
        <taxon>Eukaryota</taxon>
        <taxon>Viridiplantae</taxon>
        <taxon>Streptophyta</taxon>
        <taxon>Embryophyta</taxon>
        <taxon>Tracheophyta</taxon>
        <taxon>Spermatophyta</taxon>
        <taxon>Magnoliopsida</taxon>
        <taxon>Liliopsida</taxon>
        <taxon>Zingiberales</taxon>
        <taxon>Musaceae</taxon>
        <taxon>Musa</taxon>
    </lineage>
</organism>
<sequence length="191" mass="21333">MPVGDCNTENKVERREGGGSWLGDDGEEIGGGLRGRVGFLGLLSADATRIKPLNWTGKLVLWAFSSRSGSQRLMVVPFFPQSLATSRGVFSPFSNTCLGITIAGCVFMVMRSVTSERIRDWGRMGERSGIFLWRHGNRFWITIRGLQHMNGAIAHSQCYLVWCGWVGSNHHRIYDSFTAASTRFNQNTKKK</sequence>
<keyword evidence="2" id="KW-0812">Transmembrane</keyword>
<keyword evidence="4" id="KW-1185">Reference proteome</keyword>